<dbReference type="AlphaFoldDB" id="A0A6J6Z899"/>
<dbReference type="EMBL" id="CAFBPS010000105">
    <property type="protein sequence ID" value="CAB5033693.1"/>
    <property type="molecule type" value="Genomic_DNA"/>
</dbReference>
<protein>
    <submittedName>
        <fullName evidence="4">Unannotated protein</fullName>
    </submittedName>
</protein>
<dbReference type="EMBL" id="CAEZZP010000082">
    <property type="protein sequence ID" value="CAB4777887.1"/>
    <property type="molecule type" value="Genomic_DNA"/>
</dbReference>
<name>A0A6J6Z899_9ZZZZ</name>
<dbReference type="InterPro" id="IPR007138">
    <property type="entry name" value="ABM_dom"/>
</dbReference>
<gene>
    <name evidence="2" type="ORF">UFOPK2658_01553</name>
    <name evidence="3" type="ORF">UFOPK2880_01234</name>
    <name evidence="4" type="ORF">UFOPK3004_01655</name>
    <name evidence="5" type="ORF">UFOPK3304_01744</name>
    <name evidence="6" type="ORF">UFOPK3494_01680</name>
    <name evidence="7" type="ORF">UFOPK4134_01267</name>
</gene>
<dbReference type="EMBL" id="CAEZYH010000089">
    <property type="protein sequence ID" value="CAB4728757.1"/>
    <property type="molecule type" value="Genomic_DNA"/>
</dbReference>
<evidence type="ECO:0000313" key="5">
    <source>
        <dbReference type="EMBL" id="CAB4882095.1"/>
    </source>
</evidence>
<evidence type="ECO:0000259" key="1">
    <source>
        <dbReference type="PROSITE" id="PS51725"/>
    </source>
</evidence>
<proteinExistence type="predicted"/>
<evidence type="ECO:0000313" key="6">
    <source>
        <dbReference type="EMBL" id="CAB4913589.1"/>
    </source>
</evidence>
<evidence type="ECO:0000313" key="4">
    <source>
        <dbReference type="EMBL" id="CAB4817659.1"/>
    </source>
</evidence>
<dbReference type="Pfam" id="PF03992">
    <property type="entry name" value="ABM"/>
    <property type="match status" value="1"/>
</dbReference>
<dbReference type="EMBL" id="CAFBLJ010000140">
    <property type="protein sequence ID" value="CAB4882095.1"/>
    <property type="molecule type" value="Genomic_DNA"/>
</dbReference>
<evidence type="ECO:0000313" key="3">
    <source>
        <dbReference type="EMBL" id="CAB4777887.1"/>
    </source>
</evidence>
<evidence type="ECO:0000313" key="7">
    <source>
        <dbReference type="EMBL" id="CAB5033693.1"/>
    </source>
</evidence>
<dbReference type="Gene3D" id="3.30.70.100">
    <property type="match status" value="1"/>
</dbReference>
<dbReference type="EMBL" id="CAFAAL010000201">
    <property type="protein sequence ID" value="CAB4817659.1"/>
    <property type="molecule type" value="Genomic_DNA"/>
</dbReference>
<dbReference type="PROSITE" id="PS51725">
    <property type="entry name" value="ABM"/>
    <property type="match status" value="1"/>
</dbReference>
<evidence type="ECO:0000313" key="2">
    <source>
        <dbReference type="EMBL" id="CAB4728757.1"/>
    </source>
</evidence>
<dbReference type="SUPFAM" id="SSF54909">
    <property type="entry name" value="Dimeric alpha+beta barrel"/>
    <property type="match status" value="1"/>
</dbReference>
<sequence length="134" mass="15051">MATILAHIKVKPGCEAQFEQISKDLYGASHGSEPGLLRYEYWRGSEPQTYYTLLAFTDFRAFITHQTSAHHEVASPLLGTVLAGLKLEWVDPVQGGSELPPTENQDLSDSLDELTRSYAKRFAAQVAPWWNEVR</sequence>
<feature type="domain" description="ABM" evidence="1">
    <location>
        <begin position="2"/>
        <end position="90"/>
    </location>
</feature>
<dbReference type="InterPro" id="IPR011008">
    <property type="entry name" value="Dimeric_a/b-barrel"/>
</dbReference>
<dbReference type="EMBL" id="CAFBMF010000162">
    <property type="protein sequence ID" value="CAB4913589.1"/>
    <property type="molecule type" value="Genomic_DNA"/>
</dbReference>
<accession>A0A6J6Z899</accession>
<organism evidence="4">
    <name type="scientific">freshwater metagenome</name>
    <dbReference type="NCBI Taxonomy" id="449393"/>
    <lineage>
        <taxon>unclassified sequences</taxon>
        <taxon>metagenomes</taxon>
        <taxon>ecological metagenomes</taxon>
    </lineage>
</organism>
<reference evidence="4" key="1">
    <citation type="submission" date="2020-05" db="EMBL/GenBank/DDBJ databases">
        <authorList>
            <person name="Chiriac C."/>
            <person name="Salcher M."/>
            <person name="Ghai R."/>
            <person name="Kavagutti S V."/>
        </authorList>
    </citation>
    <scope>NUCLEOTIDE SEQUENCE</scope>
</reference>